<dbReference type="Proteomes" id="UP000284706">
    <property type="component" value="Unassembled WGS sequence"/>
</dbReference>
<keyword evidence="2" id="KW-1185">Reference proteome</keyword>
<dbReference type="InParanoid" id="A0A409W7C1"/>
<accession>A0A409W7C1</accession>
<evidence type="ECO:0000313" key="1">
    <source>
        <dbReference type="EMBL" id="PPQ74414.1"/>
    </source>
</evidence>
<proteinExistence type="predicted"/>
<name>A0A409W7C1_9AGAR</name>
<gene>
    <name evidence="1" type="ORF">CVT26_001435</name>
</gene>
<comment type="caution">
    <text evidence="1">The sequence shown here is derived from an EMBL/GenBank/DDBJ whole genome shotgun (WGS) entry which is preliminary data.</text>
</comment>
<dbReference type="EMBL" id="NHYE01005342">
    <property type="protein sequence ID" value="PPQ74414.1"/>
    <property type="molecule type" value="Genomic_DNA"/>
</dbReference>
<reference evidence="1 2" key="1">
    <citation type="journal article" date="2018" name="Evol. Lett.">
        <title>Horizontal gene cluster transfer increased hallucinogenic mushroom diversity.</title>
        <authorList>
            <person name="Reynolds H.T."/>
            <person name="Vijayakumar V."/>
            <person name="Gluck-Thaler E."/>
            <person name="Korotkin H.B."/>
            <person name="Matheny P.B."/>
            <person name="Slot J.C."/>
        </authorList>
    </citation>
    <scope>NUCLEOTIDE SEQUENCE [LARGE SCALE GENOMIC DNA]</scope>
    <source>
        <strain evidence="1 2">SRW20</strain>
    </source>
</reference>
<sequence>MAIDHRRLQSDADVFDHVHLNNTHPVWRSIEGKEKLPKSAACRRGIAPLTHVKLDRLTDHLARLPVLLLHSTYHWVHHTS</sequence>
<protein>
    <submittedName>
        <fullName evidence="1">Uncharacterized protein</fullName>
    </submittedName>
</protein>
<organism evidence="1 2">
    <name type="scientific">Gymnopilus dilepis</name>
    <dbReference type="NCBI Taxonomy" id="231916"/>
    <lineage>
        <taxon>Eukaryota</taxon>
        <taxon>Fungi</taxon>
        <taxon>Dikarya</taxon>
        <taxon>Basidiomycota</taxon>
        <taxon>Agaricomycotina</taxon>
        <taxon>Agaricomycetes</taxon>
        <taxon>Agaricomycetidae</taxon>
        <taxon>Agaricales</taxon>
        <taxon>Agaricineae</taxon>
        <taxon>Hymenogastraceae</taxon>
        <taxon>Gymnopilus</taxon>
    </lineage>
</organism>
<dbReference type="AlphaFoldDB" id="A0A409W7C1"/>
<evidence type="ECO:0000313" key="2">
    <source>
        <dbReference type="Proteomes" id="UP000284706"/>
    </source>
</evidence>